<dbReference type="Pfam" id="PF03171">
    <property type="entry name" value="2OG-FeII_Oxy"/>
    <property type="match status" value="1"/>
</dbReference>
<dbReference type="InterPro" id="IPR027443">
    <property type="entry name" value="IPNS-like_sf"/>
</dbReference>
<dbReference type="InterPro" id="IPR026992">
    <property type="entry name" value="DIOX_N"/>
</dbReference>
<dbReference type="GO" id="GO:0016491">
    <property type="term" value="F:oxidoreductase activity"/>
    <property type="evidence" value="ECO:0007669"/>
    <property type="project" value="UniProtKB-KW"/>
</dbReference>
<dbReference type="EMBL" id="JAUJLE010000044">
    <property type="protein sequence ID" value="KAK0998020.1"/>
    <property type="molecule type" value="Genomic_DNA"/>
</dbReference>
<dbReference type="SUPFAM" id="SSF51197">
    <property type="entry name" value="Clavaminate synthase-like"/>
    <property type="match status" value="1"/>
</dbReference>
<keyword evidence="2" id="KW-0408">Iron</keyword>
<dbReference type="Gene3D" id="2.60.120.330">
    <property type="entry name" value="B-lactam Antibiotic, Isopenicillin N Synthase, Chain"/>
    <property type="match status" value="1"/>
</dbReference>
<dbReference type="InterPro" id="IPR050231">
    <property type="entry name" value="Iron_ascorbate_oxido_reductase"/>
</dbReference>
<feature type="region of interest" description="Disordered" evidence="3">
    <location>
        <begin position="1"/>
        <end position="24"/>
    </location>
</feature>
<accession>A0AAN6KR31</accession>
<evidence type="ECO:0000313" key="5">
    <source>
        <dbReference type="EMBL" id="KAK0998020.1"/>
    </source>
</evidence>
<evidence type="ECO:0000259" key="4">
    <source>
        <dbReference type="PROSITE" id="PS51471"/>
    </source>
</evidence>
<organism evidence="5 6">
    <name type="scientific">Friedmanniomyces endolithicus</name>
    <dbReference type="NCBI Taxonomy" id="329885"/>
    <lineage>
        <taxon>Eukaryota</taxon>
        <taxon>Fungi</taxon>
        <taxon>Dikarya</taxon>
        <taxon>Ascomycota</taxon>
        <taxon>Pezizomycotina</taxon>
        <taxon>Dothideomycetes</taxon>
        <taxon>Dothideomycetidae</taxon>
        <taxon>Mycosphaerellales</taxon>
        <taxon>Teratosphaeriaceae</taxon>
        <taxon>Friedmanniomyces</taxon>
    </lineage>
</organism>
<evidence type="ECO:0000256" key="1">
    <source>
        <dbReference type="ARBA" id="ARBA00008056"/>
    </source>
</evidence>
<feature type="compositionally biased region" description="Basic and acidic residues" evidence="3">
    <location>
        <begin position="1"/>
        <end position="12"/>
    </location>
</feature>
<dbReference type="InterPro" id="IPR005123">
    <property type="entry name" value="Oxoglu/Fe-dep_dioxygenase_dom"/>
</dbReference>
<evidence type="ECO:0000313" key="6">
    <source>
        <dbReference type="Proteomes" id="UP001175353"/>
    </source>
</evidence>
<dbReference type="PROSITE" id="PS51471">
    <property type="entry name" value="FE2OG_OXY"/>
    <property type="match status" value="1"/>
</dbReference>
<keyword evidence="2" id="KW-0560">Oxidoreductase</keyword>
<dbReference type="GO" id="GO:0046872">
    <property type="term" value="F:metal ion binding"/>
    <property type="evidence" value="ECO:0007669"/>
    <property type="project" value="UniProtKB-KW"/>
</dbReference>
<name>A0AAN6KR31_9PEZI</name>
<keyword evidence="6" id="KW-1185">Reference proteome</keyword>
<protein>
    <recommendedName>
        <fullName evidence="4">Fe2OG dioxygenase domain-containing protein</fullName>
    </recommendedName>
</protein>
<evidence type="ECO:0000256" key="2">
    <source>
        <dbReference type="RuleBase" id="RU003682"/>
    </source>
</evidence>
<reference evidence="5" key="1">
    <citation type="submission" date="2023-06" db="EMBL/GenBank/DDBJ databases">
        <title>Black Yeasts Isolated from many extreme environments.</title>
        <authorList>
            <person name="Coleine C."/>
            <person name="Stajich J.E."/>
            <person name="Selbmann L."/>
        </authorList>
    </citation>
    <scope>NUCLEOTIDE SEQUENCE</scope>
    <source>
        <strain evidence="5">CCFEE 5200</strain>
    </source>
</reference>
<evidence type="ECO:0000256" key="3">
    <source>
        <dbReference type="SAM" id="MobiDB-lite"/>
    </source>
</evidence>
<comment type="caution">
    <text evidence="5">The sequence shown here is derived from an EMBL/GenBank/DDBJ whole genome shotgun (WGS) entry which is preliminary data.</text>
</comment>
<keyword evidence="2" id="KW-0479">Metal-binding</keyword>
<comment type="similarity">
    <text evidence="1 2">Belongs to the iron/ascorbate-dependent oxidoreductase family.</text>
</comment>
<dbReference type="GO" id="GO:0044283">
    <property type="term" value="P:small molecule biosynthetic process"/>
    <property type="evidence" value="ECO:0007669"/>
    <property type="project" value="UniProtKB-ARBA"/>
</dbReference>
<sequence length="383" mass="42773">MPHREEPTEFHPDQFPPFPDDPQFPSVNLETISLKALESNDPTERERAFQAFKGRGFVYLELAGTDNGDTILHGADEVARAAEQTFALPLEEKLRYKPGNRELFGYKNVGATNADKAGTPDTAEFFNVSKNDMIVPDSEMRRAWPSVVMEHKPLFAKYCRASHATGLLIMDLLADKLGVPREEIRQRHRIEDHAGDHIRFTRGPPRKTAEMPEIQTPSHTDFGTYVACLPLPLLNPCHSQVCSADRQICNSITILMNWLGGLQVWSTSSRHAGPLEPDVPGEWLWVKPRRGCAIVNLGDAAVKFTNGVLCSGRHRVVPSPGEQGKVPRYSIVYFVRPTDSSRLKTLRGSGIPAAEDQDEEGVEAKEWIYRQAMGLGSRHIDVT</sequence>
<dbReference type="AlphaFoldDB" id="A0AAN6KR31"/>
<feature type="domain" description="Fe2OG dioxygenase" evidence="4">
    <location>
        <begin position="194"/>
        <end position="337"/>
    </location>
</feature>
<dbReference type="PANTHER" id="PTHR47990">
    <property type="entry name" value="2-OXOGLUTARATE (2OG) AND FE(II)-DEPENDENT OXYGENASE SUPERFAMILY PROTEIN-RELATED"/>
    <property type="match status" value="1"/>
</dbReference>
<dbReference type="Pfam" id="PF14226">
    <property type="entry name" value="DIOX_N"/>
    <property type="match status" value="1"/>
</dbReference>
<dbReference type="Proteomes" id="UP001175353">
    <property type="component" value="Unassembled WGS sequence"/>
</dbReference>
<dbReference type="InterPro" id="IPR044861">
    <property type="entry name" value="IPNS-like_FE2OG_OXY"/>
</dbReference>
<proteinExistence type="inferred from homology"/>
<gene>
    <name evidence="5" type="ORF">LTR91_006484</name>
</gene>